<comment type="caution">
    <text evidence="1">The sequence shown here is derived from an EMBL/GenBank/DDBJ whole genome shotgun (WGS) entry which is preliminary data.</text>
</comment>
<dbReference type="Proteomes" id="UP000828048">
    <property type="component" value="Chromosome 9"/>
</dbReference>
<evidence type="ECO:0000313" key="2">
    <source>
        <dbReference type="Proteomes" id="UP000828048"/>
    </source>
</evidence>
<proteinExistence type="predicted"/>
<gene>
    <name evidence="1" type="ORF">Vadar_021902</name>
</gene>
<sequence>MKEQAIVPTGGGASLIRDLASCNKTTRDRSLKLVLKTWLPAETQLSDDEMKKLWKGLFYCLWHADKAPVQSALIDRLSSLLLSLQPSLSSHYLSVFFLTLRREWPGIDSLRLDKFYLLIRRFLHYSFLMLKTNHAWDLDVSRRLMDLFEEKTFFSDENSKLVITGDGVNYHFASIFLDELKPFLPLRREVLDVLFKPFLCVMSKCRDKVLLGKVKSNVFDVLLRMGRSLLEVKKSGEDDSLEGKDEVVVLGSIGLTMGFSAKFYDLGTSPDCVQGNRKVLFSLNEGFLRLEKDLALSGIEVSIPDAMVDDDEVPQLIPIATEVEGAASEVVLESAGKQKKNYKKVHKASDVQLDGAKNKTLKKKKKKKNEGLLEQCSTFAEKDISTVVNGVESSSNGLTGDESNLIFDESVISNLRMQFEKVAEEVGLGIDVSASVDSPEATIGTTDSKKRKRGRSIALKDAPIQDLNDDKDEFERASAAAKGSEKSAKKVRFAMKNNLVWKPQTPLPPQNLRVPPSATPRGSALKKGVPPGPVREITPVTKKVKQKKGRKGIKTISPAIKRLRKLRTLSV</sequence>
<dbReference type="EMBL" id="CM037159">
    <property type="protein sequence ID" value="KAH7866552.1"/>
    <property type="molecule type" value="Genomic_DNA"/>
</dbReference>
<reference evidence="1 2" key="1">
    <citation type="journal article" date="2021" name="Hortic Res">
        <title>High-quality reference genome and annotation aids understanding of berry development for evergreen blueberry (Vaccinium darrowii).</title>
        <authorList>
            <person name="Yu J."/>
            <person name="Hulse-Kemp A.M."/>
            <person name="Babiker E."/>
            <person name="Staton M."/>
        </authorList>
    </citation>
    <scope>NUCLEOTIDE SEQUENCE [LARGE SCALE GENOMIC DNA]</scope>
    <source>
        <strain evidence="2">cv. NJ 8807/NJ 8810</strain>
        <tissue evidence="1">Young leaf</tissue>
    </source>
</reference>
<organism evidence="1 2">
    <name type="scientific">Vaccinium darrowii</name>
    <dbReference type="NCBI Taxonomy" id="229202"/>
    <lineage>
        <taxon>Eukaryota</taxon>
        <taxon>Viridiplantae</taxon>
        <taxon>Streptophyta</taxon>
        <taxon>Embryophyta</taxon>
        <taxon>Tracheophyta</taxon>
        <taxon>Spermatophyta</taxon>
        <taxon>Magnoliopsida</taxon>
        <taxon>eudicotyledons</taxon>
        <taxon>Gunneridae</taxon>
        <taxon>Pentapetalae</taxon>
        <taxon>asterids</taxon>
        <taxon>Ericales</taxon>
        <taxon>Ericaceae</taxon>
        <taxon>Vaccinioideae</taxon>
        <taxon>Vaccinieae</taxon>
        <taxon>Vaccinium</taxon>
    </lineage>
</organism>
<keyword evidence="2" id="KW-1185">Reference proteome</keyword>
<name>A0ACB7ZKG6_9ERIC</name>
<protein>
    <submittedName>
        <fullName evidence="1">Uncharacterized protein</fullName>
    </submittedName>
</protein>
<accession>A0ACB7ZKG6</accession>
<evidence type="ECO:0000313" key="1">
    <source>
        <dbReference type="EMBL" id="KAH7866552.1"/>
    </source>
</evidence>